<protein>
    <recommendedName>
        <fullName evidence="3">HNH nuclease domain-containing protein</fullName>
    </recommendedName>
</protein>
<evidence type="ECO:0000313" key="1">
    <source>
        <dbReference type="EMBL" id="KAK0460087.1"/>
    </source>
</evidence>
<dbReference type="AlphaFoldDB" id="A0AA39KF89"/>
<gene>
    <name evidence="1" type="ORF">EV420DRAFT_1534936</name>
</gene>
<dbReference type="GeneID" id="85356367"/>
<reference evidence="1" key="1">
    <citation type="submission" date="2023-06" db="EMBL/GenBank/DDBJ databases">
        <authorList>
            <consortium name="Lawrence Berkeley National Laboratory"/>
            <person name="Ahrendt S."/>
            <person name="Sahu N."/>
            <person name="Indic B."/>
            <person name="Wong-Bajracharya J."/>
            <person name="Merenyi Z."/>
            <person name="Ke H.-M."/>
            <person name="Monk M."/>
            <person name="Kocsube S."/>
            <person name="Drula E."/>
            <person name="Lipzen A."/>
            <person name="Balint B."/>
            <person name="Henrissat B."/>
            <person name="Andreopoulos B."/>
            <person name="Martin F.M."/>
            <person name="Harder C.B."/>
            <person name="Rigling D."/>
            <person name="Ford K.L."/>
            <person name="Foster G.D."/>
            <person name="Pangilinan J."/>
            <person name="Papanicolaou A."/>
            <person name="Barry K."/>
            <person name="LaButti K."/>
            <person name="Viragh M."/>
            <person name="Koriabine M."/>
            <person name="Yan M."/>
            <person name="Riley R."/>
            <person name="Champramary S."/>
            <person name="Plett K.L."/>
            <person name="Tsai I.J."/>
            <person name="Slot J."/>
            <person name="Sipos G."/>
            <person name="Plett J."/>
            <person name="Nagy L.G."/>
            <person name="Grigoriev I.V."/>
        </authorList>
    </citation>
    <scope>NUCLEOTIDE SEQUENCE</scope>
    <source>
        <strain evidence="1">CCBAS 213</strain>
    </source>
</reference>
<organism evidence="1 2">
    <name type="scientific">Armillaria tabescens</name>
    <name type="common">Ringless honey mushroom</name>
    <name type="synonym">Agaricus tabescens</name>
    <dbReference type="NCBI Taxonomy" id="1929756"/>
    <lineage>
        <taxon>Eukaryota</taxon>
        <taxon>Fungi</taxon>
        <taxon>Dikarya</taxon>
        <taxon>Basidiomycota</taxon>
        <taxon>Agaricomycotina</taxon>
        <taxon>Agaricomycetes</taxon>
        <taxon>Agaricomycetidae</taxon>
        <taxon>Agaricales</taxon>
        <taxon>Marasmiineae</taxon>
        <taxon>Physalacriaceae</taxon>
        <taxon>Desarmillaria</taxon>
    </lineage>
</organism>
<name>A0AA39KF89_ARMTA</name>
<keyword evidence="2" id="KW-1185">Reference proteome</keyword>
<dbReference type="EMBL" id="JAUEPS010000013">
    <property type="protein sequence ID" value="KAK0460087.1"/>
    <property type="molecule type" value="Genomic_DNA"/>
</dbReference>
<comment type="caution">
    <text evidence="1">The sequence shown here is derived from an EMBL/GenBank/DDBJ whole genome shotgun (WGS) entry which is preliminary data.</text>
</comment>
<proteinExistence type="predicted"/>
<evidence type="ECO:0000313" key="2">
    <source>
        <dbReference type="Proteomes" id="UP001175211"/>
    </source>
</evidence>
<accession>A0AA39KF89</accession>
<sequence length="334" mass="38013">MSDDANTLSESFNNSILEKIYSRTATCTFVVQAEQDISSLREAFTSGRIDHAVLEAMLAHAAGDNDEHTPRRYVACAIVTAGQDENKFERLIELVNTWVRYLFWPFKANTADLATPTLDFEPRPPSFKDAVKERDGYRCVVTKIIDRKKVPRDSEEERTPIEVGHIFKRVVAAGKRTEKSSAEYVTWDILRHFIALSEEQVAELDTDIDYVYNGLTLDGTLRTEFDEFGGSLRPDTGHPNRYHFESFVRSPLPIMRERNIEVIDFEGCPDDLRPSRKLIQFHYSLAKVLHVSGAGKVIESMLERFLEGGSKQVTMSADDLELYLSTERMSLMSV</sequence>
<dbReference type="RefSeq" id="XP_060332213.1">
    <property type="nucleotide sequence ID" value="XM_060472819.1"/>
</dbReference>
<evidence type="ECO:0008006" key="3">
    <source>
        <dbReference type="Google" id="ProtNLM"/>
    </source>
</evidence>
<dbReference type="Proteomes" id="UP001175211">
    <property type="component" value="Unassembled WGS sequence"/>
</dbReference>